<feature type="coiled-coil region" evidence="1">
    <location>
        <begin position="120"/>
        <end position="161"/>
    </location>
</feature>
<name>A0ABQ5GQ59_9ASTR</name>
<evidence type="ECO:0000256" key="2">
    <source>
        <dbReference type="SAM" id="MobiDB-lite"/>
    </source>
</evidence>
<sequence length="216" mass="24465">MVAYLEKSDENAEFHQIVDFLSTCSINYALTDSDHREQLPNDCTFSGEMDTSGSPRCQRGAGARGYRVGVRAVYDIFKLGGQSEGRADTFELMDTIPPTPHDSPLTGGYTPGSDEGRLKLDELITLCTKLSKQVLDLEKEKDAQAMEILKLKKRVKKLERKRKLSISHPKRRIYRQDESFNDDLDEEDASKQGRTGDKTKPMFQDSDFDELDDDIC</sequence>
<protein>
    <submittedName>
        <fullName evidence="3">Uncharacterized protein</fullName>
    </submittedName>
</protein>
<dbReference type="Proteomes" id="UP001151760">
    <property type="component" value="Unassembled WGS sequence"/>
</dbReference>
<evidence type="ECO:0000313" key="3">
    <source>
        <dbReference type="EMBL" id="GJT77795.1"/>
    </source>
</evidence>
<reference evidence="3" key="1">
    <citation type="journal article" date="2022" name="Int. J. Mol. Sci.">
        <title>Draft Genome of Tanacetum Coccineum: Genomic Comparison of Closely Related Tanacetum-Family Plants.</title>
        <authorList>
            <person name="Yamashiro T."/>
            <person name="Shiraishi A."/>
            <person name="Nakayama K."/>
            <person name="Satake H."/>
        </authorList>
    </citation>
    <scope>NUCLEOTIDE SEQUENCE</scope>
</reference>
<feature type="region of interest" description="Disordered" evidence="2">
    <location>
        <begin position="175"/>
        <end position="216"/>
    </location>
</feature>
<accession>A0ABQ5GQ59</accession>
<keyword evidence="1" id="KW-0175">Coiled coil</keyword>
<keyword evidence="4" id="KW-1185">Reference proteome</keyword>
<comment type="caution">
    <text evidence="3">The sequence shown here is derived from an EMBL/GenBank/DDBJ whole genome shotgun (WGS) entry which is preliminary data.</text>
</comment>
<dbReference type="EMBL" id="BQNB010018745">
    <property type="protein sequence ID" value="GJT77795.1"/>
    <property type="molecule type" value="Genomic_DNA"/>
</dbReference>
<organism evidence="3 4">
    <name type="scientific">Tanacetum coccineum</name>
    <dbReference type="NCBI Taxonomy" id="301880"/>
    <lineage>
        <taxon>Eukaryota</taxon>
        <taxon>Viridiplantae</taxon>
        <taxon>Streptophyta</taxon>
        <taxon>Embryophyta</taxon>
        <taxon>Tracheophyta</taxon>
        <taxon>Spermatophyta</taxon>
        <taxon>Magnoliopsida</taxon>
        <taxon>eudicotyledons</taxon>
        <taxon>Gunneridae</taxon>
        <taxon>Pentapetalae</taxon>
        <taxon>asterids</taxon>
        <taxon>campanulids</taxon>
        <taxon>Asterales</taxon>
        <taxon>Asteraceae</taxon>
        <taxon>Asteroideae</taxon>
        <taxon>Anthemideae</taxon>
        <taxon>Anthemidinae</taxon>
        <taxon>Tanacetum</taxon>
    </lineage>
</organism>
<gene>
    <name evidence="3" type="ORF">Tco_1044520</name>
</gene>
<evidence type="ECO:0000256" key="1">
    <source>
        <dbReference type="SAM" id="Coils"/>
    </source>
</evidence>
<proteinExistence type="predicted"/>
<feature type="compositionally biased region" description="Acidic residues" evidence="2">
    <location>
        <begin position="179"/>
        <end position="188"/>
    </location>
</feature>
<feature type="compositionally biased region" description="Acidic residues" evidence="2">
    <location>
        <begin position="206"/>
        <end position="216"/>
    </location>
</feature>
<reference evidence="3" key="2">
    <citation type="submission" date="2022-01" db="EMBL/GenBank/DDBJ databases">
        <authorList>
            <person name="Yamashiro T."/>
            <person name="Shiraishi A."/>
            <person name="Satake H."/>
            <person name="Nakayama K."/>
        </authorList>
    </citation>
    <scope>NUCLEOTIDE SEQUENCE</scope>
</reference>
<evidence type="ECO:0000313" key="4">
    <source>
        <dbReference type="Proteomes" id="UP001151760"/>
    </source>
</evidence>
<feature type="compositionally biased region" description="Basic and acidic residues" evidence="2">
    <location>
        <begin position="189"/>
        <end position="200"/>
    </location>
</feature>